<dbReference type="Proteomes" id="UP000279968">
    <property type="component" value="Unassembled WGS sequence"/>
</dbReference>
<feature type="compositionally biased region" description="Pro residues" evidence="1">
    <location>
        <begin position="157"/>
        <end position="169"/>
    </location>
</feature>
<proteinExistence type="predicted"/>
<feature type="region of interest" description="Disordered" evidence="1">
    <location>
        <begin position="291"/>
        <end position="313"/>
    </location>
</feature>
<reference evidence="2 3" key="1">
    <citation type="journal article" date="2015" name="Int. J. Syst. Evol. Microbiol.">
        <title>Micromonospora costi sp. nov., isolated from a leaf of Costus speciosus.</title>
        <authorList>
            <person name="Thawai C."/>
        </authorList>
    </citation>
    <scope>NUCLEOTIDE SEQUENCE [LARGE SCALE GENOMIC DNA]</scope>
    <source>
        <strain evidence="2 3">CS1-12</strain>
    </source>
</reference>
<feature type="compositionally biased region" description="Low complexity" evidence="1">
    <location>
        <begin position="123"/>
        <end position="139"/>
    </location>
</feature>
<name>A0A3B0A5E2_9ACTN</name>
<feature type="compositionally biased region" description="Basic and acidic residues" evidence="1">
    <location>
        <begin position="107"/>
        <end position="116"/>
    </location>
</feature>
<organism evidence="2 3">
    <name type="scientific">Micromonospora costi</name>
    <dbReference type="NCBI Taxonomy" id="1530042"/>
    <lineage>
        <taxon>Bacteria</taxon>
        <taxon>Bacillati</taxon>
        <taxon>Actinomycetota</taxon>
        <taxon>Actinomycetes</taxon>
        <taxon>Micromonosporales</taxon>
        <taxon>Micromonosporaceae</taxon>
        <taxon>Micromonospora</taxon>
    </lineage>
</organism>
<evidence type="ECO:0000313" key="3">
    <source>
        <dbReference type="Proteomes" id="UP000279968"/>
    </source>
</evidence>
<feature type="region of interest" description="Disordered" evidence="1">
    <location>
        <begin position="1"/>
        <end position="182"/>
    </location>
</feature>
<evidence type="ECO:0000313" key="2">
    <source>
        <dbReference type="EMBL" id="RKN55978.1"/>
    </source>
</evidence>
<sequence>MPSFLRRKGGGSPGGSGGGAGGSHGGGGSHGDGPSANGRRTRRGTRGGNGRNHDAGAGNHTGEGKKKGPGFWRRLGRDLVTGGTQGADAVSGVGAPKPKPTGQQPTRKPEPRRPDPTEPEPPKAAQPANQPKQPAQPATTGRQATTTPPPAREHTPRPAPTKTPTPPPREASHGRSNTMGIRITEDMSLQRWGRTLKEIAPAIDEVTTDLNPLVERAGVLATSVKQLATHGENDLPAMKPLVAEVESVASDLAAIKDEAEAVMARYRTLSARAETLHGMYERGHFGDEDRMNGVRGSRAAEKRADIAAAERDV</sequence>
<feature type="compositionally biased region" description="Gly residues" evidence="1">
    <location>
        <begin position="10"/>
        <end position="31"/>
    </location>
</feature>
<accession>A0A3B0A5E2</accession>
<keyword evidence="3" id="KW-1185">Reference proteome</keyword>
<dbReference type="AlphaFoldDB" id="A0A3B0A5E2"/>
<gene>
    <name evidence="2" type="ORF">D7193_15445</name>
</gene>
<dbReference type="EMBL" id="RBAN01000002">
    <property type="protein sequence ID" value="RKN55978.1"/>
    <property type="molecule type" value="Genomic_DNA"/>
</dbReference>
<protein>
    <submittedName>
        <fullName evidence="2">Uncharacterized protein</fullName>
    </submittedName>
</protein>
<comment type="caution">
    <text evidence="2">The sequence shown here is derived from an EMBL/GenBank/DDBJ whole genome shotgun (WGS) entry which is preliminary data.</text>
</comment>
<evidence type="ECO:0000256" key="1">
    <source>
        <dbReference type="SAM" id="MobiDB-lite"/>
    </source>
</evidence>